<protein>
    <submittedName>
        <fullName evidence="1">Retrotransposon gag protein</fullName>
    </submittedName>
</protein>
<dbReference type="InterPro" id="IPR043502">
    <property type="entry name" value="DNA/RNA_pol_sf"/>
</dbReference>
<evidence type="ECO:0000313" key="2">
    <source>
        <dbReference type="Proteomes" id="UP000325315"/>
    </source>
</evidence>
<dbReference type="AlphaFoldDB" id="A0A5B6UYL7"/>
<gene>
    <name evidence="1" type="ORF">EPI10_028077</name>
</gene>
<organism evidence="1 2">
    <name type="scientific">Gossypium australe</name>
    <dbReference type="NCBI Taxonomy" id="47621"/>
    <lineage>
        <taxon>Eukaryota</taxon>
        <taxon>Viridiplantae</taxon>
        <taxon>Streptophyta</taxon>
        <taxon>Embryophyta</taxon>
        <taxon>Tracheophyta</taxon>
        <taxon>Spermatophyta</taxon>
        <taxon>Magnoliopsida</taxon>
        <taxon>eudicotyledons</taxon>
        <taxon>Gunneridae</taxon>
        <taxon>Pentapetalae</taxon>
        <taxon>rosids</taxon>
        <taxon>malvids</taxon>
        <taxon>Malvales</taxon>
        <taxon>Malvaceae</taxon>
        <taxon>Malvoideae</taxon>
        <taxon>Gossypium</taxon>
    </lineage>
</organism>
<dbReference type="OrthoDB" id="1689949at2759"/>
<dbReference type="EMBL" id="SMMG02000009">
    <property type="protein sequence ID" value="KAA3461512.1"/>
    <property type="molecule type" value="Genomic_DNA"/>
</dbReference>
<accession>A0A5B6UYL7</accession>
<dbReference type="InterPro" id="IPR043128">
    <property type="entry name" value="Rev_trsase/Diguanyl_cyclase"/>
</dbReference>
<dbReference type="Proteomes" id="UP000325315">
    <property type="component" value="Unassembled WGS sequence"/>
</dbReference>
<dbReference type="PANTHER" id="PTHR37984:SF5">
    <property type="entry name" value="PROTEIN NYNRIN-LIKE"/>
    <property type="match status" value="1"/>
</dbReference>
<sequence>MKCLHNLERVLKRCEKTNLGLNWEKCHFYGIKFPKKKKGLEVEKAKIKVIKNLTTNVQGVRNFLGHVSFYRRFRKDFVQVSKLLSQLLQKDVPFLFQ</sequence>
<reference evidence="1" key="1">
    <citation type="submission" date="2019-08" db="EMBL/GenBank/DDBJ databases">
        <authorList>
            <person name="Liu F."/>
        </authorList>
    </citation>
    <scope>NUCLEOTIDE SEQUENCE [LARGE SCALE GENOMIC DNA]</scope>
    <source>
        <strain evidence="1">PA1801</strain>
        <tissue evidence="1">Leaf</tissue>
    </source>
</reference>
<dbReference type="PANTHER" id="PTHR37984">
    <property type="entry name" value="PROTEIN CBG26694"/>
    <property type="match status" value="1"/>
</dbReference>
<evidence type="ECO:0000313" key="1">
    <source>
        <dbReference type="EMBL" id="KAA3461512.1"/>
    </source>
</evidence>
<dbReference type="SUPFAM" id="SSF56672">
    <property type="entry name" value="DNA/RNA polymerases"/>
    <property type="match status" value="1"/>
</dbReference>
<keyword evidence="2" id="KW-1185">Reference proteome</keyword>
<dbReference type="InterPro" id="IPR050951">
    <property type="entry name" value="Retrovirus_Pol_polyprotein"/>
</dbReference>
<name>A0A5B6UYL7_9ROSI</name>
<proteinExistence type="predicted"/>
<dbReference type="Gene3D" id="3.30.70.270">
    <property type="match status" value="2"/>
</dbReference>
<comment type="caution">
    <text evidence="1">The sequence shown here is derived from an EMBL/GenBank/DDBJ whole genome shotgun (WGS) entry which is preliminary data.</text>
</comment>